<evidence type="ECO:0000256" key="3">
    <source>
        <dbReference type="ARBA" id="ARBA00022741"/>
    </source>
</evidence>
<dbReference type="AlphaFoldDB" id="A0A348AE79"/>
<dbReference type="PROSITE" id="PS00211">
    <property type="entry name" value="ABC_TRANSPORTER_1"/>
    <property type="match status" value="1"/>
</dbReference>
<dbReference type="RefSeq" id="WP_126305528.1">
    <property type="nucleotide sequence ID" value="NZ_AP018449.1"/>
</dbReference>
<dbReference type="Proteomes" id="UP000276437">
    <property type="component" value="Chromosome"/>
</dbReference>
<dbReference type="InterPro" id="IPR003439">
    <property type="entry name" value="ABC_transporter-like_ATP-bd"/>
</dbReference>
<accession>A0A348AE79</accession>
<dbReference type="GO" id="GO:0016887">
    <property type="term" value="F:ATP hydrolysis activity"/>
    <property type="evidence" value="ECO:0007669"/>
    <property type="project" value="InterPro"/>
</dbReference>
<dbReference type="OrthoDB" id="9779287at2"/>
<keyword evidence="3" id="KW-0547">Nucleotide-binding</keyword>
<keyword evidence="6" id="KW-0378">Hydrolase</keyword>
<feature type="domain" description="ABC transporter" evidence="5">
    <location>
        <begin position="8"/>
        <end position="256"/>
    </location>
</feature>
<dbReference type="SUPFAM" id="SSF52540">
    <property type="entry name" value="P-loop containing nucleoside triphosphate hydrolases"/>
    <property type="match status" value="1"/>
</dbReference>
<dbReference type="InterPro" id="IPR003593">
    <property type="entry name" value="AAA+_ATPase"/>
</dbReference>
<dbReference type="InterPro" id="IPR027417">
    <property type="entry name" value="P-loop_NTPase"/>
</dbReference>
<dbReference type="EMBL" id="AP018449">
    <property type="protein sequence ID" value="BBB89377.1"/>
    <property type="molecule type" value="Genomic_DNA"/>
</dbReference>
<organism evidence="6 7">
    <name type="scientific">Methylomusa anaerophila</name>
    <dbReference type="NCBI Taxonomy" id="1930071"/>
    <lineage>
        <taxon>Bacteria</taxon>
        <taxon>Bacillati</taxon>
        <taxon>Bacillota</taxon>
        <taxon>Negativicutes</taxon>
        <taxon>Selenomonadales</taxon>
        <taxon>Sporomusaceae</taxon>
        <taxon>Methylomusa</taxon>
    </lineage>
</organism>
<gene>
    <name evidence="6" type="primary">gsiA_1</name>
    <name evidence="6" type="ORF">MAMMFC1_00010</name>
</gene>
<keyword evidence="7" id="KW-1185">Reference proteome</keyword>
<dbReference type="EC" id="3.6.3.-" evidence="6"/>
<evidence type="ECO:0000313" key="7">
    <source>
        <dbReference type="Proteomes" id="UP000276437"/>
    </source>
</evidence>
<dbReference type="PANTHER" id="PTHR43776:SF7">
    <property type="entry name" value="D,D-DIPEPTIDE TRANSPORT ATP-BINDING PROTEIN DDPF-RELATED"/>
    <property type="match status" value="1"/>
</dbReference>
<comment type="similarity">
    <text evidence="1">Belongs to the ABC transporter superfamily.</text>
</comment>
<evidence type="ECO:0000256" key="4">
    <source>
        <dbReference type="ARBA" id="ARBA00022840"/>
    </source>
</evidence>
<dbReference type="Pfam" id="PF00005">
    <property type="entry name" value="ABC_tran"/>
    <property type="match status" value="1"/>
</dbReference>
<name>A0A348AE79_9FIRM</name>
<dbReference type="PROSITE" id="PS50893">
    <property type="entry name" value="ABC_TRANSPORTER_2"/>
    <property type="match status" value="1"/>
</dbReference>
<reference evidence="6 7" key="1">
    <citation type="journal article" date="2018" name="Int. J. Syst. Evol. Microbiol.">
        <title>Methylomusa anaerophila gen. nov., sp. nov., an anaerobic methanol-utilizing bacterium isolated from a microbial fuel cell.</title>
        <authorList>
            <person name="Amano N."/>
            <person name="Yamamuro A."/>
            <person name="Miyahara M."/>
            <person name="Kouzuma A."/>
            <person name="Abe T."/>
            <person name="Watanabe K."/>
        </authorList>
    </citation>
    <scope>NUCLEOTIDE SEQUENCE [LARGE SCALE GENOMIC DNA]</scope>
    <source>
        <strain evidence="6 7">MMFC1</strain>
    </source>
</reference>
<dbReference type="CDD" id="cd03257">
    <property type="entry name" value="ABC_NikE_OppD_transporters"/>
    <property type="match status" value="1"/>
</dbReference>
<keyword evidence="2" id="KW-0813">Transport</keyword>
<dbReference type="KEGG" id="mana:MAMMFC1_00010"/>
<dbReference type="Gene3D" id="3.40.50.300">
    <property type="entry name" value="P-loop containing nucleotide triphosphate hydrolases"/>
    <property type="match status" value="1"/>
</dbReference>
<dbReference type="GO" id="GO:0055085">
    <property type="term" value="P:transmembrane transport"/>
    <property type="evidence" value="ECO:0007669"/>
    <property type="project" value="UniProtKB-ARBA"/>
</dbReference>
<dbReference type="GO" id="GO:0005524">
    <property type="term" value="F:ATP binding"/>
    <property type="evidence" value="ECO:0007669"/>
    <property type="project" value="UniProtKB-KW"/>
</dbReference>
<proteinExistence type="inferred from homology"/>
<keyword evidence="4 6" id="KW-0067">ATP-binding</keyword>
<dbReference type="InterPro" id="IPR017871">
    <property type="entry name" value="ABC_transporter-like_CS"/>
</dbReference>
<dbReference type="InterPro" id="IPR050319">
    <property type="entry name" value="ABC_transp_ATP-bind"/>
</dbReference>
<protein>
    <submittedName>
        <fullName evidence="6">Glutathione import ATP-binding protein GsiA</fullName>
        <ecNumber evidence="6">3.6.3.-</ecNumber>
    </submittedName>
</protein>
<evidence type="ECO:0000259" key="5">
    <source>
        <dbReference type="PROSITE" id="PS50893"/>
    </source>
</evidence>
<sequence length="285" mass="30560">MPAAQPLLELRGVSKHFHGGGIFKQGRKVQAAKAVSLTLGAGECLGLVGESGSGKSTLGRIILGIERPETGEVLFQGVNLYGKDKAAVRAVRRDLQVVFQDCFSSVNPRLTAGESIAEPLKNFARLSQREERRTVGELLELVGLKAGDAAKYPHQFSGGQLQRVCIARAISLRPKLIVLDEAVSSLDVLVQTQILALLSDLREELTMSYVFISHDLAAVARLSDRLAVMSAGEIVERLEDMADIQCLTHPVSLALLAAVLPAQPVSCFEQHSTVDNFAAAASPVQ</sequence>
<evidence type="ECO:0000256" key="1">
    <source>
        <dbReference type="ARBA" id="ARBA00005417"/>
    </source>
</evidence>
<evidence type="ECO:0000256" key="2">
    <source>
        <dbReference type="ARBA" id="ARBA00022448"/>
    </source>
</evidence>
<dbReference type="SMART" id="SM00382">
    <property type="entry name" value="AAA"/>
    <property type="match status" value="1"/>
</dbReference>
<dbReference type="PANTHER" id="PTHR43776">
    <property type="entry name" value="TRANSPORT ATP-BINDING PROTEIN"/>
    <property type="match status" value="1"/>
</dbReference>
<evidence type="ECO:0000313" key="6">
    <source>
        <dbReference type="EMBL" id="BBB89377.1"/>
    </source>
</evidence>